<comment type="caution">
    <text evidence="2">The sequence shown here is derived from an EMBL/GenBank/DDBJ whole genome shotgun (WGS) entry which is preliminary data.</text>
</comment>
<feature type="chain" id="PRO_5019815964" description="DUF995 domain-containing protein" evidence="1">
    <location>
        <begin position="21"/>
        <end position="118"/>
    </location>
</feature>
<reference evidence="2 3" key="1">
    <citation type="submission" date="2018-10" db="EMBL/GenBank/DDBJ databases">
        <title>Genomic Encyclopedia of Archaeal and Bacterial Type Strains, Phase II (KMG-II): from individual species to whole genera.</title>
        <authorList>
            <person name="Goeker M."/>
        </authorList>
    </citation>
    <scope>NUCLEOTIDE SEQUENCE [LARGE SCALE GENOMIC DNA]</scope>
    <source>
        <strain evidence="2 3">DSM 29466</strain>
    </source>
</reference>
<evidence type="ECO:0008006" key="4">
    <source>
        <dbReference type="Google" id="ProtNLM"/>
    </source>
</evidence>
<dbReference type="Proteomes" id="UP000269157">
    <property type="component" value="Unassembled WGS sequence"/>
</dbReference>
<organism evidence="2 3">
    <name type="scientific">Litoreibacter meonggei</name>
    <dbReference type="NCBI Taxonomy" id="1049199"/>
    <lineage>
        <taxon>Bacteria</taxon>
        <taxon>Pseudomonadati</taxon>
        <taxon>Pseudomonadota</taxon>
        <taxon>Alphaproteobacteria</taxon>
        <taxon>Rhodobacterales</taxon>
        <taxon>Roseobacteraceae</taxon>
        <taxon>Litoreibacter</taxon>
    </lineage>
</organism>
<evidence type="ECO:0000313" key="3">
    <source>
        <dbReference type="Proteomes" id="UP000269157"/>
    </source>
</evidence>
<dbReference type="AlphaFoldDB" id="A0A497X1U2"/>
<keyword evidence="3" id="KW-1185">Reference proteome</keyword>
<dbReference type="OrthoDB" id="7874348at2"/>
<dbReference type="EMBL" id="RCCE01000002">
    <property type="protein sequence ID" value="RLJ59286.1"/>
    <property type="molecule type" value="Genomic_DNA"/>
</dbReference>
<protein>
    <recommendedName>
        <fullName evidence="4">DUF995 domain-containing protein</fullName>
    </recommendedName>
</protein>
<gene>
    <name evidence="2" type="ORF">BCF46_1434</name>
</gene>
<dbReference type="RefSeq" id="WP_121023005.1">
    <property type="nucleotide sequence ID" value="NZ_RCCE01000002.1"/>
</dbReference>
<keyword evidence="1" id="KW-0732">Signal</keyword>
<evidence type="ECO:0000313" key="2">
    <source>
        <dbReference type="EMBL" id="RLJ59286.1"/>
    </source>
</evidence>
<evidence type="ECO:0000256" key="1">
    <source>
        <dbReference type="SAM" id="SignalP"/>
    </source>
</evidence>
<sequence>MRVFVASLIAMSVLATGASADGFKRIMTEAEYLSIVAGKNYCNETGCWKARKNGRMTGKFGKAKFKAKWKWHKGFGCRSGTLGGKKVPDDCQLFEVSGKKLRVTRNQGRGKQVVYSHN</sequence>
<proteinExistence type="predicted"/>
<accession>A0A497X1U2</accession>
<name>A0A497X1U2_9RHOB</name>
<feature type="signal peptide" evidence="1">
    <location>
        <begin position="1"/>
        <end position="20"/>
    </location>
</feature>